<dbReference type="AlphaFoldDB" id="A0A7G3AJ96"/>
<keyword evidence="2" id="KW-0090">Biological rhythms</keyword>
<evidence type="ECO:0000256" key="3">
    <source>
        <dbReference type="ARBA" id="ARBA00060902"/>
    </source>
</evidence>
<dbReference type="Pfam" id="PF06585">
    <property type="entry name" value="JHBP"/>
    <property type="match status" value="1"/>
</dbReference>
<reference evidence="5" key="1">
    <citation type="journal article" date="2020" name="BMC">
        <title>Leishmania infection induces a limited differential gene expression in the sand fly midgut.</title>
        <authorList>
            <person name="Coutinho-Abreu I.V."/>
            <person name="Serafim T.D."/>
            <person name="Meneses C."/>
            <person name="Kamhawi S."/>
            <person name="Oliveira F."/>
            <person name="Valenzuela J.G."/>
        </authorList>
    </citation>
    <scope>NUCLEOTIDE SEQUENCE</scope>
    <source>
        <strain evidence="5">Jacobina</strain>
        <tissue evidence="5">Midgut</tissue>
    </source>
</reference>
<dbReference type="VEuPathDB" id="VectorBase:LLONM1_010074"/>
<feature type="chain" id="PRO_5028888196" evidence="4">
    <location>
        <begin position="42"/>
        <end position="268"/>
    </location>
</feature>
<dbReference type="EMBL" id="GITU01003672">
    <property type="protein sequence ID" value="MBC1172375.1"/>
    <property type="molecule type" value="Transcribed_RNA"/>
</dbReference>
<sequence>MNVGTKFLFSIFQTIYKKAQKMGNSVYIFSLLFTLSSLTSAQFPPGIEKCHYGDSECIIQTASKIIVNFPRGIKEIGLPSIDPQFHEKIDLKRNLNGALNLQLFLRNVNLYGFSTAKILQMDGFTKEPKKLQVHFKADKLEVTGDYKLRGEFLLFPMTGEGKTNNTMLDFDFYWNGTVKLVEKDNEKYLKLENYKARFTTTRIFFFFDNLFGGDKALAKSANEFFNDNWRIFFDAMKPLLFKLVGQFFGTILNEPFSKIPYNNFFLED</sequence>
<dbReference type="FunFam" id="3.15.10.30:FF:000001">
    <property type="entry name" value="Takeout-like protein 1"/>
    <property type="match status" value="1"/>
</dbReference>
<organism evidence="5">
    <name type="scientific">Lutzomyia longipalpis</name>
    <name type="common">Sand fly</name>
    <dbReference type="NCBI Taxonomy" id="7200"/>
    <lineage>
        <taxon>Eukaryota</taxon>
        <taxon>Metazoa</taxon>
        <taxon>Ecdysozoa</taxon>
        <taxon>Arthropoda</taxon>
        <taxon>Hexapoda</taxon>
        <taxon>Insecta</taxon>
        <taxon>Pterygota</taxon>
        <taxon>Neoptera</taxon>
        <taxon>Endopterygota</taxon>
        <taxon>Diptera</taxon>
        <taxon>Nematocera</taxon>
        <taxon>Psychodoidea</taxon>
        <taxon>Psychodidae</taxon>
        <taxon>Lutzomyia</taxon>
        <taxon>Lutzomyia</taxon>
    </lineage>
</organism>
<dbReference type="PANTHER" id="PTHR11008:SF32">
    <property type="entry name" value="CIRCADIAN CLOCK-CONTROLLED PROTEIN DAYWAKE-RELATED"/>
    <property type="match status" value="1"/>
</dbReference>
<proteinExistence type="inferred from homology"/>
<evidence type="ECO:0000313" key="5">
    <source>
        <dbReference type="EMBL" id="MBC1172375.1"/>
    </source>
</evidence>
<dbReference type="InterPro" id="IPR038606">
    <property type="entry name" value="To_sf"/>
</dbReference>
<evidence type="ECO:0000256" key="2">
    <source>
        <dbReference type="ARBA" id="ARBA00023108"/>
    </source>
</evidence>
<comment type="similarity">
    <text evidence="3">Belongs to the TO family.</text>
</comment>
<dbReference type="Gene3D" id="3.15.10.30">
    <property type="entry name" value="Haemolymph juvenile hormone binding protein"/>
    <property type="match status" value="1"/>
</dbReference>
<keyword evidence="1 4" id="KW-0732">Signal</keyword>
<accession>A0A7G3AJ96</accession>
<dbReference type="GO" id="GO:0005615">
    <property type="term" value="C:extracellular space"/>
    <property type="evidence" value="ECO:0007669"/>
    <property type="project" value="TreeGrafter"/>
</dbReference>
<dbReference type="PANTHER" id="PTHR11008">
    <property type="entry name" value="PROTEIN TAKEOUT-LIKE PROTEIN"/>
    <property type="match status" value="1"/>
</dbReference>
<dbReference type="SMART" id="SM00700">
    <property type="entry name" value="JHBP"/>
    <property type="match status" value="1"/>
</dbReference>
<protein>
    <submittedName>
        <fullName evidence="5">Putative hemolymph juvenile hormone binding protein</fullName>
    </submittedName>
</protein>
<name>A0A7G3AJ96_LUTLO</name>
<dbReference type="GO" id="GO:0007623">
    <property type="term" value="P:circadian rhythm"/>
    <property type="evidence" value="ECO:0007669"/>
    <property type="project" value="UniProtKB-ARBA"/>
</dbReference>
<feature type="signal peptide" evidence="4">
    <location>
        <begin position="1"/>
        <end position="41"/>
    </location>
</feature>
<evidence type="ECO:0000256" key="1">
    <source>
        <dbReference type="ARBA" id="ARBA00022729"/>
    </source>
</evidence>
<evidence type="ECO:0000256" key="4">
    <source>
        <dbReference type="SAM" id="SignalP"/>
    </source>
</evidence>
<dbReference type="InterPro" id="IPR010562">
    <property type="entry name" value="Haemolymph_juvenile_hormone-bd"/>
</dbReference>